<keyword evidence="5 7" id="KW-1133">Transmembrane helix</keyword>
<keyword evidence="2" id="KW-0813">Transport</keyword>
<dbReference type="EMBL" id="JALJOT010000005">
    <property type="protein sequence ID" value="KAK9915149.1"/>
    <property type="molecule type" value="Genomic_DNA"/>
</dbReference>
<evidence type="ECO:0000256" key="4">
    <source>
        <dbReference type="ARBA" id="ARBA00022970"/>
    </source>
</evidence>
<feature type="domain" description="Amino acid transporter transmembrane" evidence="8">
    <location>
        <begin position="39"/>
        <end position="449"/>
    </location>
</feature>
<keyword evidence="10" id="KW-1185">Reference proteome</keyword>
<feature type="transmembrane region" description="Helical" evidence="7">
    <location>
        <begin position="44"/>
        <end position="63"/>
    </location>
</feature>
<feature type="transmembrane region" description="Helical" evidence="7">
    <location>
        <begin position="282"/>
        <end position="307"/>
    </location>
</feature>
<proteinExistence type="predicted"/>
<dbReference type="PANTHER" id="PTHR48017">
    <property type="entry name" value="OS05G0424000 PROTEIN-RELATED"/>
    <property type="match status" value="1"/>
</dbReference>
<gene>
    <name evidence="9" type="ORF">WJX75_005326</name>
</gene>
<evidence type="ECO:0000313" key="9">
    <source>
        <dbReference type="EMBL" id="KAK9915149.1"/>
    </source>
</evidence>
<feature type="transmembrane region" description="Helical" evidence="7">
    <location>
        <begin position="197"/>
        <end position="217"/>
    </location>
</feature>
<evidence type="ECO:0000256" key="3">
    <source>
        <dbReference type="ARBA" id="ARBA00022692"/>
    </source>
</evidence>
<evidence type="ECO:0000313" key="10">
    <source>
        <dbReference type="Proteomes" id="UP001491310"/>
    </source>
</evidence>
<evidence type="ECO:0000259" key="8">
    <source>
        <dbReference type="Pfam" id="PF01490"/>
    </source>
</evidence>
<comment type="subcellular location">
    <subcellularLocation>
        <location evidence="1">Membrane</location>
    </subcellularLocation>
</comment>
<name>A0ABR2YUD9_9CHLO</name>
<dbReference type="InterPro" id="IPR013057">
    <property type="entry name" value="AA_transpt_TM"/>
</dbReference>
<keyword evidence="6 7" id="KW-0472">Membrane</keyword>
<feature type="transmembrane region" description="Helical" evidence="7">
    <location>
        <begin position="425"/>
        <end position="449"/>
    </location>
</feature>
<accession>A0ABR2YUD9</accession>
<feature type="transmembrane region" description="Helical" evidence="7">
    <location>
        <begin position="368"/>
        <end position="388"/>
    </location>
</feature>
<evidence type="ECO:0000256" key="5">
    <source>
        <dbReference type="ARBA" id="ARBA00022989"/>
    </source>
</evidence>
<keyword evidence="4" id="KW-0029">Amino-acid transport</keyword>
<keyword evidence="3 7" id="KW-0812">Transmembrane</keyword>
<dbReference type="Proteomes" id="UP001491310">
    <property type="component" value="Unassembled WGS sequence"/>
</dbReference>
<evidence type="ECO:0000256" key="6">
    <source>
        <dbReference type="ARBA" id="ARBA00023136"/>
    </source>
</evidence>
<feature type="transmembrane region" description="Helical" evidence="7">
    <location>
        <begin position="237"/>
        <end position="261"/>
    </location>
</feature>
<sequence>MTAASSTSDVTRLVDQPLSFELERQNGHASTSGSAAPHSRWWDATFHVVTGVVGVGVLSLPYAFSYLTWTGGVIALAVTTATSFYTGYLLAALHEDKDGRRHNRYRDLGRAIFGEKWGNWAVAPFQWSVLVGLAITYTATAGQSLQAVHSSTCNNAVYKAVGAGRTDRNCSSALAWWTIVFSFFELFLSQLKDFHSLWWVSLLGAAMSAMYSTLAFGTSVAAGSEGANYGPRLESTASLILGAFNALGTIMFAFGGHAILLEVQATMQTPPSALTSMMRGLAAAYTVVVIAYFPVASAGYAAFGNVVSPDVLLSVRKPAWLISIANFMVVIHLAASYQVFAQPIFETVEGWIAARKHRLTDRPALTRAIVRCSYVALTCFLAILIPFFGDLMGLVGSLGLMPLTFLLPPALWIKATKPKGPELWFNIALMVVYGIAGVLAAIGSVYNIIVHAHEYHTVG</sequence>
<feature type="transmembrane region" description="Helical" evidence="7">
    <location>
        <begin position="69"/>
        <end position="91"/>
    </location>
</feature>
<protein>
    <recommendedName>
        <fullName evidence="8">Amino acid transporter transmembrane domain-containing protein</fullName>
    </recommendedName>
</protein>
<comment type="caution">
    <text evidence="9">The sequence shown here is derived from an EMBL/GenBank/DDBJ whole genome shotgun (WGS) entry which is preliminary data.</text>
</comment>
<evidence type="ECO:0000256" key="7">
    <source>
        <dbReference type="SAM" id="Phobius"/>
    </source>
</evidence>
<reference evidence="9 10" key="1">
    <citation type="journal article" date="2024" name="Nat. Commun.">
        <title>Phylogenomics reveals the evolutionary origins of lichenization in chlorophyte algae.</title>
        <authorList>
            <person name="Puginier C."/>
            <person name="Libourel C."/>
            <person name="Otte J."/>
            <person name="Skaloud P."/>
            <person name="Haon M."/>
            <person name="Grisel S."/>
            <person name="Petersen M."/>
            <person name="Berrin J.G."/>
            <person name="Delaux P.M."/>
            <person name="Dal Grande F."/>
            <person name="Keller J."/>
        </authorList>
    </citation>
    <scope>NUCLEOTIDE SEQUENCE [LARGE SCALE GENOMIC DNA]</scope>
    <source>
        <strain evidence="9 10">SAG 216-7</strain>
    </source>
</reference>
<dbReference type="Pfam" id="PF01490">
    <property type="entry name" value="Aa_trans"/>
    <property type="match status" value="1"/>
</dbReference>
<organism evidence="9 10">
    <name type="scientific">Coccomyxa subellipsoidea</name>
    <dbReference type="NCBI Taxonomy" id="248742"/>
    <lineage>
        <taxon>Eukaryota</taxon>
        <taxon>Viridiplantae</taxon>
        <taxon>Chlorophyta</taxon>
        <taxon>core chlorophytes</taxon>
        <taxon>Trebouxiophyceae</taxon>
        <taxon>Trebouxiophyceae incertae sedis</taxon>
        <taxon>Coccomyxaceae</taxon>
        <taxon>Coccomyxa</taxon>
    </lineage>
</organism>
<evidence type="ECO:0000256" key="1">
    <source>
        <dbReference type="ARBA" id="ARBA00004370"/>
    </source>
</evidence>
<feature type="transmembrane region" description="Helical" evidence="7">
    <location>
        <begin position="319"/>
        <end position="340"/>
    </location>
</feature>
<evidence type="ECO:0000256" key="2">
    <source>
        <dbReference type="ARBA" id="ARBA00022448"/>
    </source>
</evidence>